<dbReference type="InterPro" id="IPR001343">
    <property type="entry name" value="Hemolysn_Ca-bd"/>
</dbReference>
<keyword evidence="5" id="KW-0677">Repeat</keyword>
<dbReference type="GO" id="GO:0007156">
    <property type="term" value="P:homophilic cell adhesion via plasma membrane adhesion molecules"/>
    <property type="evidence" value="ECO:0007669"/>
    <property type="project" value="InterPro"/>
</dbReference>
<dbReference type="GO" id="GO:0005509">
    <property type="term" value="F:calcium ion binding"/>
    <property type="evidence" value="ECO:0007669"/>
    <property type="project" value="InterPro"/>
</dbReference>
<dbReference type="PRINTS" id="PR00313">
    <property type="entry name" value="CABNDNGRPT"/>
</dbReference>
<dbReference type="InterPro" id="IPR002126">
    <property type="entry name" value="Cadherin-like_dom"/>
</dbReference>
<name>A0A7W4VNK3_9HYPH</name>
<dbReference type="CDD" id="cd11304">
    <property type="entry name" value="Cadherin_repeat"/>
    <property type="match status" value="3"/>
</dbReference>
<organism evidence="8 9">
    <name type="scientific">Microvirga lupini</name>
    <dbReference type="NCBI Taxonomy" id="420324"/>
    <lineage>
        <taxon>Bacteria</taxon>
        <taxon>Pseudomonadati</taxon>
        <taxon>Pseudomonadota</taxon>
        <taxon>Alphaproteobacteria</taxon>
        <taxon>Hyphomicrobiales</taxon>
        <taxon>Methylobacteriaceae</taxon>
        <taxon>Microvirga</taxon>
    </lineage>
</organism>
<evidence type="ECO:0000256" key="4">
    <source>
        <dbReference type="ARBA" id="ARBA00022692"/>
    </source>
</evidence>
<dbReference type="PROSITE" id="PS00330">
    <property type="entry name" value="HEMOLYSIN_CALCIUM"/>
    <property type="match status" value="1"/>
</dbReference>
<keyword evidence="9" id="KW-1185">Reference proteome</keyword>
<dbReference type="Pfam" id="PF00353">
    <property type="entry name" value="HemolysinCabind"/>
    <property type="match status" value="1"/>
</dbReference>
<dbReference type="SUPFAM" id="SSF51120">
    <property type="entry name" value="beta-Roll"/>
    <property type="match status" value="1"/>
</dbReference>
<dbReference type="InterPro" id="IPR013858">
    <property type="entry name" value="Peptidase_M10B_C"/>
</dbReference>
<dbReference type="PANTHER" id="PTHR24026:SF126">
    <property type="entry name" value="PROTOCADHERIN FAT 4"/>
    <property type="match status" value="1"/>
</dbReference>
<dbReference type="Pfam" id="PF08548">
    <property type="entry name" value="Peptidase_M10_C"/>
    <property type="match status" value="1"/>
</dbReference>
<dbReference type="GO" id="GO:0005615">
    <property type="term" value="C:extracellular space"/>
    <property type="evidence" value="ECO:0007669"/>
    <property type="project" value="InterPro"/>
</dbReference>
<dbReference type="RefSeq" id="WP_183452438.1">
    <property type="nucleotide sequence ID" value="NZ_JACHWB010000004.1"/>
</dbReference>
<dbReference type="PANTHER" id="PTHR24026">
    <property type="entry name" value="FAT ATYPICAL CADHERIN-RELATED"/>
    <property type="match status" value="1"/>
</dbReference>
<dbReference type="AlphaFoldDB" id="A0A7W4VNK3"/>
<gene>
    <name evidence="8" type="ORF">FHR70_003538</name>
</gene>
<proteinExistence type="predicted"/>
<dbReference type="EMBL" id="JACHWB010000004">
    <property type="protein sequence ID" value="MBB3020457.1"/>
    <property type="molecule type" value="Genomic_DNA"/>
</dbReference>
<evidence type="ECO:0000256" key="3">
    <source>
        <dbReference type="ARBA" id="ARBA00022525"/>
    </source>
</evidence>
<dbReference type="Proteomes" id="UP000532010">
    <property type="component" value="Unassembled WGS sequence"/>
</dbReference>
<dbReference type="SUPFAM" id="SSF49313">
    <property type="entry name" value="Cadherin-like"/>
    <property type="match status" value="2"/>
</dbReference>
<evidence type="ECO:0000256" key="5">
    <source>
        <dbReference type="ARBA" id="ARBA00022737"/>
    </source>
</evidence>
<accession>A0A7W4VNK3</accession>
<keyword evidence="6" id="KW-1133">Transmembrane helix</keyword>
<evidence type="ECO:0000313" key="8">
    <source>
        <dbReference type="EMBL" id="MBB3020457.1"/>
    </source>
</evidence>
<keyword evidence="4" id="KW-0812">Transmembrane</keyword>
<dbReference type="InterPro" id="IPR018511">
    <property type="entry name" value="Hemolysin-typ_Ca-bd_CS"/>
</dbReference>
<evidence type="ECO:0000256" key="6">
    <source>
        <dbReference type="ARBA" id="ARBA00022989"/>
    </source>
</evidence>
<feature type="domain" description="Cadherin" evidence="7">
    <location>
        <begin position="3"/>
        <end position="113"/>
    </location>
</feature>
<dbReference type="Gene3D" id="2.150.10.10">
    <property type="entry name" value="Serralysin-like metalloprotease, C-terminal"/>
    <property type="match status" value="1"/>
</dbReference>
<evidence type="ECO:0000256" key="1">
    <source>
        <dbReference type="ARBA" id="ARBA00001913"/>
    </source>
</evidence>
<feature type="domain" description="Cadherin" evidence="7">
    <location>
        <begin position="300"/>
        <end position="409"/>
    </location>
</feature>
<evidence type="ECO:0000313" key="9">
    <source>
        <dbReference type="Proteomes" id="UP000532010"/>
    </source>
</evidence>
<keyword evidence="3" id="KW-0964">Secreted</keyword>
<dbReference type="PROSITE" id="PS50268">
    <property type="entry name" value="CADHERIN_2"/>
    <property type="match status" value="3"/>
</dbReference>
<protein>
    <submittedName>
        <fullName evidence="8">Ca2+-binding RTX toxin-like protein</fullName>
    </submittedName>
</protein>
<comment type="cofactor">
    <cofactor evidence="1">
        <name>Ca(2+)</name>
        <dbReference type="ChEBI" id="CHEBI:29108"/>
    </cofactor>
</comment>
<comment type="caution">
    <text evidence="8">The sequence shown here is derived from an EMBL/GenBank/DDBJ whole genome shotgun (WGS) entry which is preliminary data.</text>
</comment>
<dbReference type="Gene3D" id="2.60.40.60">
    <property type="entry name" value="Cadherins"/>
    <property type="match status" value="3"/>
</dbReference>
<evidence type="ECO:0000256" key="2">
    <source>
        <dbReference type="ARBA" id="ARBA00004613"/>
    </source>
</evidence>
<sequence>MATIVLTSTTVPEDATEGHQVGTLSIVGGGENETFAFTLDDSRFEIVDTDDDGIYELVVKAGVSFDFEDGPTQFALAIKATSTSPSGGTPVDDLSALIDVTDVNERPYIAPDDKEVVEGAGPGTVVYTLVADDPDNDIVTYQLSDESEAIFDLIDNKDGTWSVVVDQLIEWLEYGNEAHDHFTVEITHGSETYEDTFDLNLVENEEPIVNWVSVQLGRFVRAGTIVGHVTVEDSDSTAFTYTLTGEDAGLFSVDSNGDVTVRADLTYDELDPPVFSVSVSDRINTVTEECSLSIANSEPDVTVTAVSVRENARAGTIVGTIEATDDDGDPLGYSLAGASAHLFKLVEDTAGNRINIVLREGAVLNYENDDHHFLKVLVSDGINESVSEILQLDIDDVNDRPVEAFAPMAVNEGAGAGTVVGRLTGMDEDGDDVTFTLSDDSAELFDLVSDGRGGFNVVVVDDVKLDYENAAHRSFRVTVSDGENSFSRNFALDLKDLVDLVTGTKRNDRLKGGSGSDVVKGLAGNDSLSGGAGDDWLYGGAGKDVLKGEAGRDIFVFDTKPNKKTNLDVVSDYSVKDDTIWLDNKVFTKLGKKGSATAPAALKGSFFRVGDKAKDKDDYLIYNKKTGTLSYDADGSGAKAAVEIALLKKGLSLKATEFFVI</sequence>
<dbReference type="InterPro" id="IPR015919">
    <property type="entry name" value="Cadherin-like_sf"/>
</dbReference>
<dbReference type="GO" id="GO:0005886">
    <property type="term" value="C:plasma membrane"/>
    <property type="evidence" value="ECO:0007669"/>
    <property type="project" value="UniProtKB-SubCell"/>
</dbReference>
<comment type="subcellular location">
    <subcellularLocation>
        <location evidence="2">Secreted</location>
    </subcellularLocation>
</comment>
<evidence type="ECO:0000259" key="7">
    <source>
        <dbReference type="PROSITE" id="PS50268"/>
    </source>
</evidence>
<feature type="domain" description="Cadherin" evidence="7">
    <location>
        <begin position="108"/>
        <end position="275"/>
    </location>
</feature>
<keyword evidence="6" id="KW-0472">Membrane</keyword>
<dbReference type="InterPro" id="IPR011049">
    <property type="entry name" value="Serralysin-like_metalloprot_C"/>
</dbReference>
<reference evidence="8 9" key="1">
    <citation type="submission" date="2020-08" db="EMBL/GenBank/DDBJ databases">
        <title>The Agave Microbiome: Exploring the role of microbial communities in plant adaptations to desert environments.</title>
        <authorList>
            <person name="Partida-Martinez L.P."/>
        </authorList>
    </citation>
    <scope>NUCLEOTIDE SEQUENCE [LARGE SCALE GENOMIC DNA]</scope>
    <source>
        <strain evidence="8 9">AT3.9</strain>
    </source>
</reference>